<keyword evidence="1" id="KW-1133">Transmembrane helix</keyword>
<dbReference type="RefSeq" id="WP_277863199.1">
    <property type="nucleotide sequence ID" value="NZ_JARRAG010000002.1"/>
</dbReference>
<evidence type="ECO:0000313" key="2">
    <source>
        <dbReference type="EMBL" id="MDG3006908.1"/>
    </source>
</evidence>
<name>A0ABT6FH48_9BACT</name>
<evidence type="ECO:0000256" key="1">
    <source>
        <dbReference type="SAM" id="Phobius"/>
    </source>
</evidence>
<sequence length="221" mass="24629">MAVVSRQKTNARRANGGLALQEGSSDEASAWGPVEGSAATLEGWRAALREDMSRELADPRWPRALMGVGVVHLTAFVVCQVLAEPVSRRDLRYLAIWFVELVAVFVAMRLLAGRHWIRRNAAVNLVAKLWTTFLILSFNVVSLNSLVGIEHPWFKAVWCTLSTFFFASLAWLFSPLFFIPAVQMWGTGLLMATFDPYAYAIYGVSWCLALCGVAAHIRRTH</sequence>
<dbReference type="EMBL" id="JARRAG010000002">
    <property type="protein sequence ID" value="MDG3006908.1"/>
    <property type="molecule type" value="Genomic_DNA"/>
</dbReference>
<organism evidence="2 3">
    <name type="scientific">Paludisphaera mucosa</name>
    <dbReference type="NCBI Taxonomy" id="3030827"/>
    <lineage>
        <taxon>Bacteria</taxon>
        <taxon>Pseudomonadati</taxon>
        <taxon>Planctomycetota</taxon>
        <taxon>Planctomycetia</taxon>
        <taxon>Isosphaerales</taxon>
        <taxon>Isosphaeraceae</taxon>
        <taxon>Paludisphaera</taxon>
    </lineage>
</organism>
<keyword evidence="1" id="KW-0472">Membrane</keyword>
<comment type="caution">
    <text evidence="2">The sequence shown here is derived from an EMBL/GenBank/DDBJ whole genome shotgun (WGS) entry which is preliminary data.</text>
</comment>
<proteinExistence type="predicted"/>
<feature type="transmembrane region" description="Helical" evidence="1">
    <location>
        <begin position="156"/>
        <end position="179"/>
    </location>
</feature>
<evidence type="ECO:0000313" key="3">
    <source>
        <dbReference type="Proteomes" id="UP001216907"/>
    </source>
</evidence>
<dbReference type="Proteomes" id="UP001216907">
    <property type="component" value="Unassembled WGS sequence"/>
</dbReference>
<gene>
    <name evidence="2" type="ORF">PZE19_24315</name>
</gene>
<feature type="transmembrane region" description="Helical" evidence="1">
    <location>
        <begin position="129"/>
        <end position="149"/>
    </location>
</feature>
<accession>A0ABT6FH48</accession>
<protein>
    <submittedName>
        <fullName evidence="2">Uncharacterized protein</fullName>
    </submittedName>
</protein>
<keyword evidence="1" id="KW-0812">Transmembrane</keyword>
<feature type="transmembrane region" description="Helical" evidence="1">
    <location>
        <begin position="95"/>
        <end position="117"/>
    </location>
</feature>
<keyword evidence="3" id="KW-1185">Reference proteome</keyword>
<feature type="transmembrane region" description="Helical" evidence="1">
    <location>
        <begin position="199"/>
        <end position="217"/>
    </location>
</feature>
<reference evidence="2 3" key="1">
    <citation type="submission" date="2023-03" db="EMBL/GenBank/DDBJ databases">
        <title>Paludisphaera mucosa sp. nov. a novel planctomycete from northern fen.</title>
        <authorList>
            <person name="Ivanova A."/>
        </authorList>
    </citation>
    <scope>NUCLEOTIDE SEQUENCE [LARGE SCALE GENOMIC DNA]</scope>
    <source>
        <strain evidence="2 3">Pla2</strain>
    </source>
</reference>